<keyword evidence="4" id="KW-1185">Reference proteome</keyword>
<reference evidence="3 4" key="1">
    <citation type="submission" date="2024-03" db="EMBL/GenBank/DDBJ databases">
        <title>Adaptation during the transition from Ophiocordyceps entomopathogen to insect associate is accompanied by gene loss and intensified selection.</title>
        <authorList>
            <person name="Ward C.M."/>
            <person name="Onetto C.A."/>
            <person name="Borneman A.R."/>
        </authorList>
    </citation>
    <scope>NUCLEOTIDE SEQUENCE [LARGE SCALE GENOMIC DNA]</scope>
    <source>
        <strain evidence="3">AWRI1</strain>
        <tissue evidence="3">Single Adult Female</tissue>
    </source>
</reference>
<feature type="compositionally biased region" description="Polar residues" evidence="1">
    <location>
        <begin position="76"/>
        <end position="100"/>
    </location>
</feature>
<evidence type="ECO:0000313" key="4">
    <source>
        <dbReference type="Proteomes" id="UP001367676"/>
    </source>
</evidence>
<sequence>MAKKFCFNFLLLLLRVLLLSNVNVCVIRGASIRYDQSQFGDYNVQIQLKNIELYAILDEGILNSEYDYDYSELTEKPSTTAGQQQPPSTNATTVKPHTNVASSHSNSSAIHSNSLSSINSSAIVITNQLLATPERMNVTMDEDTAIKLRKCAPGYFRDNQGRCRRLRKPHLP</sequence>
<dbReference type="EMBL" id="JBBCAQ010000027">
    <property type="protein sequence ID" value="KAK7586175.1"/>
    <property type="molecule type" value="Genomic_DNA"/>
</dbReference>
<proteinExistence type="predicted"/>
<feature type="signal peptide" evidence="2">
    <location>
        <begin position="1"/>
        <end position="29"/>
    </location>
</feature>
<evidence type="ECO:0000313" key="3">
    <source>
        <dbReference type="EMBL" id="KAK7586175.1"/>
    </source>
</evidence>
<dbReference type="Proteomes" id="UP001367676">
    <property type="component" value="Unassembled WGS sequence"/>
</dbReference>
<keyword evidence="2" id="KW-0732">Signal</keyword>
<accession>A0AAN9Y4G7</accession>
<name>A0AAN9Y4G7_9HEMI</name>
<feature type="region of interest" description="Disordered" evidence="1">
    <location>
        <begin position="75"/>
        <end position="108"/>
    </location>
</feature>
<dbReference type="AlphaFoldDB" id="A0AAN9Y4G7"/>
<evidence type="ECO:0000256" key="1">
    <source>
        <dbReference type="SAM" id="MobiDB-lite"/>
    </source>
</evidence>
<protein>
    <submittedName>
        <fullName evidence="3">Uncharacterized protein</fullName>
    </submittedName>
</protein>
<organism evidence="3 4">
    <name type="scientific">Parthenolecanium corni</name>
    <dbReference type="NCBI Taxonomy" id="536013"/>
    <lineage>
        <taxon>Eukaryota</taxon>
        <taxon>Metazoa</taxon>
        <taxon>Ecdysozoa</taxon>
        <taxon>Arthropoda</taxon>
        <taxon>Hexapoda</taxon>
        <taxon>Insecta</taxon>
        <taxon>Pterygota</taxon>
        <taxon>Neoptera</taxon>
        <taxon>Paraneoptera</taxon>
        <taxon>Hemiptera</taxon>
        <taxon>Sternorrhyncha</taxon>
        <taxon>Coccoidea</taxon>
        <taxon>Coccidae</taxon>
        <taxon>Parthenolecanium</taxon>
    </lineage>
</organism>
<feature type="chain" id="PRO_5042945261" evidence="2">
    <location>
        <begin position="30"/>
        <end position="172"/>
    </location>
</feature>
<evidence type="ECO:0000256" key="2">
    <source>
        <dbReference type="SAM" id="SignalP"/>
    </source>
</evidence>
<comment type="caution">
    <text evidence="3">The sequence shown here is derived from an EMBL/GenBank/DDBJ whole genome shotgun (WGS) entry which is preliminary data.</text>
</comment>
<gene>
    <name evidence="3" type="ORF">V9T40_004051</name>
</gene>